<evidence type="ECO:0000313" key="5">
    <source>
        <dbReference type="Proteomes" id="UP000663859"/>
    </source>
</evidence>
<dbReference type="InterPro" id="IPR055346">
    <property type="entry name" value="Fe-S_cluster_assembly_SufBD"/>
</dbReference>
<dbReference type="InterPro" id="IPR037284">
    <property type="entry name" value="SUF_FeS_clus_asmbl_SufBD_sf"/>
</dbReference>
<dbReference type="InterPro" id="IPR045595">
    <property type="entry name" value="SufBD_N"/>
</dbReference>
<dbReference type="InterPro" id="IPR011542">
    <property type="entry name" value="SUF_FeS_clus_asmbl_SufD"/>
</dbReference>
<feature type="domain" description="SUF system FeS cluster assembly SufBD N-terminal" evidence="3">
    <location>
        <begin position="57"/>
        <end position="200"/>
    </location>
</feature>
<dbReference type="Pfam" id="PF19295">
    <property type="entry name" value="SufBD_N"/>
    <property type="match status" value="1"/>
</dbReference>
<evidence type="ECO:0000259" key="2">
    <source>
        <dbReference type="Pfam" id="PF01458"/>
    </source>
</evidence>
<dbReference type="InterPro" id="IPR000825">
    <property type="entry name" value="SUF_FeS_clus_asmbl_SufBD_core"/>
</dbReference>
<evidence type="ECO:0000259" key="3">
    <source>
        <dbReference type="Pfam" id="PF19295"/>
    </source>
</evidence>
<dbReference type="EMBL" id="CAJNOB010000056">
    <property type="protein sequence ID" value="CAF0703916.1"/>
    <property type="molecule type" value="Genomic_DNA"/>
</dbReference>
<dbReference type="AlphaFoldDB" id="A0A8J2BW63"/>
<evidence type="ECO:0000313" key="4">
    <source>
        <dbReference type="EMBL" id="CAF0703916.1"/>
    </source>
</evidence>
<comment type="caution">
    <text evidence="4">The sequence shown here is derived from an EMBL/GenBank/DDBJ whole genome shotgun (WGS) entry which is preliminary data.</text>
</comment>
<reference evidence="4" key="1">
    <citation type="submission" date="2021-02" db="EMBL/GenBank/DDBJ databases">
        <authorList>
            <person name="Cremers G."/>
            <person name="Picone N."/>
        </authorList>
    </citation>
    <scope>NUCLEOTIDE SEQUENCE</scope>
    <source>
        <strain evidence="4">PQ17</strain>
    </source>
</reference>
<comment type="similarity">
    <text evidence="1">Belongs to the iron-sulfur cluster assembly SufBD family.</text>
</comment>
<dbReference type="SUPFAM" id="SSF101960">
    <property type="entry name" value="Stabilizer of iron transporter SufD"/>
    <property type="match status" value="1"/>
</dbReference>
<dbReference type="NCBIfam" id="TIGR01981">
    <property type="entry name" value="sufD"/>
    <property type="match status" value="1"/>
</dbReference>
<dbReference type="Pfam" id="PF01458">
    <property type="entry name" value="SUFBD_core"/>
    <property type="match status" value="1"/>
</dbReference>
<organism evidence="4 5">
    <name type="scientific">Candidatus Methylacidithermus pantelleriae</name>
    <dbReference type="NCBI Taxonomy" id="2744239"/>
    <lineage>
        <taxon>Bacteria</taxon>
        <taxon>Pseudomonadati</taxon>
        <taxon>Verrucomicrobiota</taxon>
        <taxon>Methylacidiphilae</taxon>
        <taxon>Methylacidiphilales</taxon>
        <taxon>Methylacidiphilaceae</taxon>
        <taxon>Candidatus Methylacidithermus</taxon>
    </lineage>
</organism>
<dbReference type="Proteomes" id="UP000663859">
    <property type="component" value="Unassembled WGS sequence"/>
</dbReference>
<keyword evidence="5" id="KW-1185">Reference proteome</keyword>
<gene>
    <name evidence="4" type="ORF">MPNT_60136</name>
</gene>
<accession>A0A8J2BW63</accession>
<dbReference type="PANTHER" id="PTHR43575:SF1">
    <property type="entry name" value="PROTEIN ABCI7, CHLOROPLASTIC"/>
    <property type="match status" value="1"/>
</dbReference>
<dbReference type="GO" id="GO:0016226">
    <property type="term" value="P:iron-sulfur cluster assembly"/>
    <property type="evidence" value="ECO:0007669"/>
    <property type="project" value="InterPro"/>
</dbReference>
<name>A0A8J2BW63_9BACT</name>
<protein>
    <submittedName>
        <fullName evidence="4">Iron-sulfur cluster assembly protein SufD</fullName>
    </submittedName>
</protein>
<proteinExistence type="inferred from homology"/>
<sequence>MRGIPCACIFPLAPVEANSKTKSMEPQPILPQGGYPVWEVPPESYLNDPEYPPFWVAARRQAYQEFLSLPFPSGKDERWRFTSLHKIGLERFFVVDKPEQEAALQLRKEYQARKDNRWKLVHWGEEPLWRWPEPGQSSQVVFCPLLEAAQKFPQLVQPFFFREKTRLGGEKFAALTRLWCRNGCFLYVGERTTLADPLEIEIFSPHSPRAIFPYILIVVGRCASARVRIRLRGTEPEGGPAFCSLIQDQFVGSGGELRVSVLQDWPLGTVSLQMGSTVVDRDGRAITLHANLGASYARLENHSKLVGPGAQSLMLSATLARDGQEFDQRTFQEHVAGHTTSDLLYKNALADRSRTIFAGMIDVDPQAQATDAYQSNRNLLLSEEAEANTLPGLEIMANEVRCTHGATVGPLDPEELFYLRQRGIPLPLAKVLLVRGFLEEVLGRFGDGELTEEFLTLVEERLAQSQHPAKG</sequence>
<evidence type="ECO:0000256" key="1">
    <source>
        <dbReference type="ARBA" id="ARBA00043967"/>
    </source>
</evidence>
<feature type="domain" description="SUF system FeS cluster assembly SufBD core" evidence="2">
    <location>
        <begin position="209"/>
        <end position="437"/>
    </location>
</feature>
<dbReference type="PANTHER" id="PTHR43575">
    <property type="entry name" value="PROTEIN ABCI7, CHLOROPLASTIC"/>
    <property type="match status" value="1"/>
</dbReference>